<dbReference type="PANTHER" id="PTHR47618:SF1">
    <property type="entry name" value="BIFUNCTIONAL OLIGORIBONUCLEASE AND PAP PHOSPHATASE NRNA"/>
    <property type="match status" value="1"/>
</dbReference>
<dbReference type="Proteomes" id="UP000178230">
    <property type="component" value="Unassembled WGS sequence"/>
</dbReference>
<reference evidence="2 3" key="1">
    <citation type="journal article" date="2016" name="Nat. Commun.">
        <title>Thousands of microbial genomes shed light on interconnected biogeochemical processes in an aquifer system.</title>
        <authorList>
            <person name="Anantharaman K."/>
            <person name="Brown C.T."/>
            <person name="Hug L.A."/>
            <person name="Sharon I."/>
            <person name="Castelle C.J."/>
            <person name="Probst A.J."/>
            <person name="Thomas B.C."/>
            <person name="Singh A."/>
            <person name="Wilkins M.J."/>
            <person name="Karaoz U."/>
            <person name="Brodie E.L."/>
            <person name="Williams K.H."/>
            <person name="Hubbard S.S."/>
            <person name="Banfield J.F."/>
        </authorList>
    </citation>
    <scope>NUCLEOTIDE SEQUENCE [LARGE SCALE GENOMIC DNA]</scope>
</reference>
<dbReference type="PANTHER" id="PTHR47618">
    <property type="entry name" value="BIFUNCTIONAL OLIGORIBONUCLEASE AND PAP PHOSPHATASE NRNA"/>
    <property type="match status" value="1"/>
</dbReference>
<dbReference type="AlphaFoldDB" id="A0A1F5YJS8"/>
<dbReference type="EMBL" id="MFIY01000018">
    <property type="protein sequence ID" value="OGG00217.1"/>
    <property type="molecule type" value="Genomic_DNA"/>
</dbReference>
<dbReference type="Gene3D" id="3.90.1640.10">
    <property type="entry name" value="inorganic pyrophosphatase (n-terminal core)"/>
    <property type="match status" value="2"/>
</dbReference>
<comment type="caution">
    <text evidence="2">The sequence shown here is derived from an EMBL/GenBank/DDBJ whole genome shotgun (WGS) entry which is preliminary data.</text>
</comment>
<evidence type="ECO:0000256" key="1">
    <source>
        <dbReference type="SAM" id="MobiDB-lite"/>
    </source>
</evidence>
<feature type="region of interest" description="Disordered" evidence="1">
    <location>
        <begin position="251"/>
        <end position="334"/>
    </location>
</feature>
<organism evidence="2 3">
    <name type="scientific">Candidatus Gottesmanbacteria bacterium RBG_13_37_7</name>
    <dbReference type="NCBI Taxonomy" id="1798369"/>
    <lineage>
        <taxon>Bacteria</taxon>
        <taxon>Candidatus Gottesmaniibacteriota</taxon>
    </lineage>
</organism>
<evidence type="ECO:0000313" key="2">
    <source>
        <dbReference type="EMBL" id="OGG00217.1"/>
    </source>
</evidence>
<evidence type="ECO:0008006" key="4">
    <source>
        <dbReference type="Google" id="ProtNLM"/>
    </source>
</evidence>
<dbReference type="SUPFAM" id="SSF64182">
    <property type="entry name" value="DHH phosphoesterases"/>
    <property type="match status" value="1"/>
</dbReference>
<feature type="compositionally biased region" description="Polar residues" evidence="1">
    <location>
        <begin position="276"/>
        <end position="301"/>
    </location>
</feature>
<dbReference type="InterPro" id="IPR038763">
    <property type="entry name" value="DHH_sf"/>
</dbReference>
<name>A0A1F5YJS8_9BACT</name>
<sequence>MTNIASDLIQNSRSALEQAQSILIAIPENPSVDSVASGLAFYLALASTGKQTALICSSPMTVEFSHLIGVDKISNALNNHQGNNLTISFPYQEGSIEKVSYNIENNVFNLVIEPRNGFPTVTEDLVKYSYSGGTTDLIITIGATQFTDLGNIYTNNQQIFQNKKIINIDINSQNRNFGKINIIDPESPSISELSLSLLSLLGFSNNPDIATDIFIGINAATNNFSSANISATTFEAAALCMKYGAKKSSFQSISRPEQKPPQVSLPSFIPKPFPKNQKSPPLNQMPLSNQPQANISYSKPSTAGFKKPQQTDNSQKETPPDWLKPKIYKGSTLL</sequence>
<dbReference type="InterPro" id="IPR051319">
    <property type="entry name" value="Oligoribo/pAp-PDE_c-di-AMP_PDE"/>
</dbReference>
<gene>
    <name evidence="2" type="ORF">A2Y99_03300</name>
</gene>
<evidence type="ECO:0000313" key="3">
    <source>
        <dbReference type="Proteomes" id="UP000178230"/>
    </source>
</evidence>
<protein>
    <recommendedName>
        <fullName evidence="4">DDH domain-containing protein</fullName>
    </recommendedName>
</protein>
<proteinExistence type="predicted"/>
<accession>A0A1F5YJS8</accession>